<dbReference type="InterPro" id="IPR032710">
    <property type="entry name" value="NTF2-like_dom_sf"/>
</dbReference>
<sequence>MNLHDLDDVIAAFYASISGTAGGQDWETSKLLLHPDARMVRTRLDEDGKPIAWSFSVDSYRENTAPLLAGMDFYEVEIARRTVRFGNVAQAFSAYEAYDAPERGKLLKRGMNMIHLYDDGTRWWIMHVIWDDEREGLRIPDRAWFDRD</sequence>
<evidence type="ECO:0000313" key="1">
    <source>
        <dbReference type="EMBL" id="SMF61626.1"/>
    </source>
</evidence>
<dbReference type="AlphaFoldDB" id="A0A1X7G034"/>
<dbReference type="OrthoDB" id="8754772at2"/>
<evidence type="ECO:0000313" key="2">
    <source>
        <dbReference type="Proteomes" id="UP000192934"/>
    </source>
</evidence>
<keyword evidence="2" id="KW-1185">Reference proteome</keyword>
<reference evidence="2" key="1">
    <citation type="submission" date="2017-04" db="EMBL/GenBank/DDBJ databases">
        <authorList>
            <person name="Varghese N."/>
            <person name="Submissions S."/>
        </authorList>
    </citation>
    <scope>NUCLEOTIDE SEQUENCE [LARGE SCALE GENOMIC DNA]</scope>
    <source>
        <strain evidence="2">Dd16</strain>
    </source>
</reference>
<name>A0A1X7G034_9SPHN</name>
<evidence type="ECO:0008006" key="3">
    <source>
        <dbReference type="Google" id="ProtNLM"/>
    </source>
</evidence>
<dbReference type="Gene3D" id="3.10.450.50">
    <property type="match status" value="1"/>
</dbReference>
<dbReference type="EMBL" id="LT840185">
    <property type="protein sequence ID" value="SMF61626.1"/>
    <property type="molecule type" value="Genomic_DNA"/>
</dbReference>
<dbReference type="STRING" id="941907.SAMN06295910_0618"/>
<gene>
    <name evidence="1" type="ORF">SAMN06295910_0618</name>
</gene>
<dbReference type="RefSeq" id="WP_085217468.1">
    <property type="nucleotide sequence ID" value="NZ_LT840185.1"/>
</dbReference>
<accession>A0A1X7G034</accession>
<protein>
    <recommendedName>
        <fullName evidence="3">Nuclear transport factor 2 family protein</fullName>
    </recommendedName>
</protein>
<organism evidence="1 2">
    <name type="scientific">Allosphingosinicella indica</name>
    <dbReference type="NCBI Taxonomy" id="941907"/>
    <lineage>
        <taxon>Bacteria</taxon>
        <taxon>Pseudomonadati</taxon>
        <taxon>Pseudomonadota</taxon>
        <taxon>Alphaproteobacteria</taxon>
        <taxon>Sphingomonadales</taxon>
        <taxon>Sphingomonadaceae</taxon>
        <taxon>Allosphingosinicella</taxon>
    </lineage>
</organism>
<dbReference type="Proteomes" id="UP000192934">
    <property type="component" value="Chromosome I"/>
</dbReference>
<dbReference type="SUPFAM" id="SSF54427">
    <property type="entry name" value="NTF2-like"/>
    <property type="match status" value="1"/>
</dbReference>
<proteinExistence type="predicted"/>